<evidence type="ECO:0000313" key="1">
    <source>
        <dbReference type="EMBL" id="VDR38801.1"/>
    </source>
</evidence>
<proteinExistence type="predicted"/>
<protein>
    <submittedName>
        <fullName evidence="1">Uncharacterized protein</fullName>
    </submittedName>
</protein>
<name>A0A3P8L6J0_TSUPA</name>
<organism evidence="1 2">
    <name type="scientific">Tsukamurella paurometabola</name>
    <name type="common">Corynebacterium paurometabolum</name>
    <dbReference type="NCBI Taxonomy" id="2061"/>
    <lineage>
        <taxon>Bacteria</taxon>
        <taxon>Bacillati</taxon>
        <taxon>Actinomycetota</taxon>
        <taxon>Actinomycetes</taxon>
        <taxon>Mycobacteriales</taxon>
        <taxon>Tsukamurellaceae</taxon>
        <taxon>Tsukamurella</taxon>
    </lineage>
</organism>
<dbReference type="AlphaFoldDB" id="A0A3P8L6J0"/>
<gene>
    <name evidence="1" type="ORF">NCTC10741_01933</name>
</gene>
<sequence length="120" mass="12961">MNDQTYADELAAAAKRAGLLIGRRTIAGHVALVWCDRLGAACPEPADMRDRPRHRHREIRRLPARVAIYWMDNCPEAVEAAKRNGLAMGQRTEAAPGSSGSVVGDVDQVIGQAETSGGPW</sequence>
<evidence type="ECO:0000313" key="2">
    <source>
        <dbReference type="Proteomes" id="UP000271626"/>
    </source>
</evidence>
<accession>A0A3P8L6J0</accession>
<dbReference type="Proteomes" id="UP000271626">
    <property type="component" value="Chromosome"/>
</dbReference>
<dbReference type="RefSeq" id="WP_126195984.1">
    <property type="nucleotide sequence ID" value="NZ_CP085954.1"/>
</dbReference>
<dbReference type="EMBL" id="LR131273">
    <property type="protein sequence ID" value="VDR38801.1"/>
    <property type="molecule type" value="Genomic_DNA"/>
</dbReference>
<reference evidence="1 2" key="1">
    <citation type="submission" date="2018-12" db="EMBL/GenBank/DDBJ databases">
        <authorList>
            <consortium name="Pathogen Informatics"/>
        </authorList>
    </citation>
    <scope>NUCLEOTIDE SEQUENCE [LARGE SCALE GENOMIC DNA]</scope>
    <source>
        <strain evidence="1 2">NCTC10741</strain>
    </source>
</reference>